<dbReference type="EMBL" id="MFTP01000002">
    <property type="protein sequence ID" value="OGI66252.1"/>
    <property type="molecule type" value="Genomic_DNA"/>
</dbReference>
<dbReference type="Proteomes" id="UP000177370">
    <property type="component" value="Unassembled WGS sequence"/>
</dbReference>
<sequence length="186" mass="20640">MIAVSLFIVITTLSMGTLLNANLLHRKAQNMRSIMDNLNFVMEDISRNLRIGYNYRCFESGDEIPSSSSEMDTPRSCESGWAIAFEYTYGNPNNNDDQWVYYIDGSGKIFKSTAGPYDLASFTQLTPDEVVIDTAASSFSVLGAESIATNSQQPFVTIKLVGKITYQNVDTPFALQTSVSQRLIDI</sequence>
<accession>A0A1F6V9G9</accession>
<dbReference type="AlphaFoldDB" id="A0A1F6V9G9"/>
<reference evidence="1 2" key="1">
    <citation type="journal article" date="2016" name="Nat. Commun.">
        <title>Thousands of microbial genomes shed light on interconnected biogeochemical processes in an aquifer system.</title>
        <authorList>
            <person name="Anantharaman K."/>
            <person name="Brown C.T."/>
            <person name="Hug L.A."/>
            <person name="Sharon I."/>
            <person name="Castelle C.J."/>
            <person name="Probst A.J."/>
            <person name="Thomas B.C."/>
            <person name="Singh A."/>
            <person name="Wilkins M.J."/>
            <person name="Karaoz U."/>
            <person name="Brodie E.L."/>
            <person name="Williams K.H."/>
            <person name="Hubbard S.S."/>
            <person name="Banfield J.F."/>
        </authorList>
    </citation>
    <scope>NUCLEOTIDE SEQUENCE [LARGE SCALE GENOMIC DNA]</scope>
</reference>
<evidence type="ECO:0000313" key="2">
    <source>
        <dbReference type="Proteomes" id="UP000177370"/>
    </source>
</evidence>
<proteinExistence type="predicted"/>
<evidence type="ECO:0000313" key="1">
    <source>
        <dbReference type="EMBL" id="OGI66252.1"/>
    </source>
</evidence>
<protein>
    <submittedName>
        <fullName evidence="1">Uncharacterized protein</fullName>
    </submittedName>
</protein>
<name>A0A1F6V9G9_9BACT</name>
<gene>
    <name evidence="1" type="ORF">A2647_00660</name>
</gene>
<comment type="caution">
    <text evidence="1">The sequence shown here is derived from an EMBL/GenBank/DDBJ whole genome shotgun (WGS) entry which is preliminary data.</text>
</comment>
<organism evidence="1 2">
    <name type="scientific">Candidatus Nomurabacteria bacterium RIFCSPHIGHO2_01_FULL_40_24b</name>
    <dbReference type="NCBI Taxonomy" id="1801739"/>
    <lineage>
        <taxon>Bacteria</taxon>
        <taxon>Candidatus Nomuraibacteriota</taxon>
    </lineage>
</organism>